<keyword evidence="1" id="KW-1185">Reference proteome</keyword>
<protein>
    <submittedName>
        <fullName evidence="2">Uncharacterized protein</fullName>
    </submittedName>
</protein>
<proteinExistence type="predicted"/>
<sequence>MPLKASGNEITLLKKSAMVALEPASNEFCSLATVDMETSVSWHNGLSRSSKELDEEEQIMWASLVDELNLDGSLLYNILSSWDKSPLRSEQIVDAYFEYIKEQKIKTSRSKELLEIREKEKLLQELLEEEPTIDENILAQIIAASFSNSKHVVLAEYCRRKMQTLEFNRRLMQGQRLCISPNLYSVPDGHLSSWCVCVVCQGASFEPNVLVGSLDKFQNIPHGFSE</sequence>
<organism evidence="1 2">
    <name type="scientific">Setaria digitata</name>
    <dbReference type="NCBI Taxonomy" id="48799"/>
    <lineage>
        <taxon>Eukaryota</taxon>
        <taxon>Metazoa</taxon>
        <taxon>Ecdysozoa</taxon>
        <taxon>Nematoda</taxon>
        <taxon>Chromadorea</taxon>
        <taxon>Rhabditida</taxon>
        <taxon>Spirurina</taxon>
        <taxon>Spiruromorpha</taxon>
        <taxon>Filarioidea</taxon>
        <taxon>Setariidae</taxon>
        <taxon>Setaria</taxon>
    </lineage>
</organism>
<dbReference type="AlphaFoldDB" id="A0A915PF57"/>
<accession>A0A915PF57</accession>
<reference evidence="2" key="1">
    <citation type="submission" date="2022-11" db="UniProtKB">
        <authorList>
            <consortium name="WormBaseParasite"/>
        </authorList>
    </citation>
    <scope>IDENTIFICATION</scope>
</reference>
<evidence type="ECO:0000313" key="1">
    <source>
        <dbReference type="Proteomes" id="UP000887581"/>
    </source>
</evidence>
<evidence type="ECO:0000313" key="2">
    <source>
        <dbReference type="WBParaSite" id="sdigi.contig1.g117.t1"/>
    </source>
</evidence>
<dbReference type="Proteomes" id="UP000887581">
    <property type="component" value="Unplaced"/>
</dbReference>
<name>A0A915PF57_9BILA</name>
<dbReference type="WBParaSite" id="sdigi.contig1.g117.t1">
    <property type="protein sequence ID" value="sdigi.contig1.g117.t1"/>
    <property type="gene ID" value="sdigi.contig1.g117"/>
</dbReference>